<name>A0A1D1VPY6_RAMVA</name>
<dbReference type="OrthoDB" id="2021159at2759"/>
<dbReference type="Gene3D" id="3.30.40.10">
    <property type="entry name" value="Zinc/RING finger domain, C3HC4 (zinc finger)"/>
    <property type="match status" value="1"/>
</dbReference>
<keyword evidence="3" id="KW-0862">Zinc</keyword>
<feature type="domain" description="RING-type" evidence="6">
    <location>
        <begin position="155"/>
        <end position="201"/>
    </location>
</feature>
<dbReference type="AlphaFoldDB" id="A0A1D1VPY6"/>
<dbReference type="GO" id="GO:0008270">
    <property type="term" value="F:zinc ion binding"/>
    <property type="evidence" value="ECO:0007669"/>
    <property type="project" value="UniProtKB-KW"/>
</dbReference>
<dbReference type="InterPro" id="IPR051652">
    <property type="entry name" value="MDM2_MDM4_MUL1"/>
</dbReference>
<organism evidence="7 8">
    <name type="scientific">Ramazzottius varieornatus</name>
    <name type="common">Water bear</name>
    <name type="synonym">Tardigrade</name>
    <dbReference type="NCBI Taxonomy" id="947166"/>
    <lineage>
        <taxon>Eukaryota</taxon>
        <taxon>Metazoa</taxon>
        <taxon>Ecdysozoa</taxon>
        <taxon>Tardigrada</taxon>
        <taxon>Eutardigrada</taxon>
        <taxon>Parachela</taxon>
        <taxon>Hypsibioidea</taxon>
        <taxon>Ramazzottiidae</taxon>
        <taxon>Ramazzottius</taxon>
    </lineage>
</organism>
<reference evidence="7 8" key="1">
    <citation type="journal article" date="2016" name="Nat. Commun.">
        <title>Extremotolerant tardigrade genome and improved radiotolerance of human cultured cells by tardigrade-unique protein.</title>
        <authorList>
            <person name="Hashimoto T."/>
            <person name="Horikawa D.D."/>
            <person name="Saito Y."/>
            <person name="Kuwahara H."/>
            <person name="Kozuka-Hata H."/>
            <person name="Shin-I T."/>
            <person name="Minakuchi Y."/>
            <person name="Ohishi K."/>
            <person name="Motoyama A."/>
            <person name="Aizu T."/>
            <person name="Enomoto A."/>
            <person name="Kondo K."/>
            <person name="Tanaka S."/>
            <person name="Hara Y."/>
            <person name="Koshikawa S."/>
            <person name="Sagara H."/>
            <person name="Miura T."/>
            <person name="Yokobori S."/>
            <person name="Miyagawa K."/>
            <person name="Suzuki Y."/>
            <person name="Kubo T."/>
            <person name="Oyama M."/>
            <person name="Kohara Y."/>
            <person name="Fujiyama A."/>
            <person name="Arakawa K."/>
            <person name="Katayama T."/>
            <person name="Toyoda A."/>
            <person name="Kunieda T."/>
        </authorList>
    </citation>
    <scope>NUCLEOTIDE SEQUENCE [LARGE SCALE GENOMIC DNA]</scope>
    <source>
        <strain evidence="7 8">YOKOZUNA-1</strain>
    </source>
</reference>
<dbReference type="Pfam" id="PF13920">
    <property type="entry name" value="zf-C3HC4_3"/>
    <property type="match status" value="1"/>
</dbReference>
<keyword evidence="2 4" id="KW-0863">Zinc-finger</keyword>
<feature type="region of interest" description="Disordered" evidence="5">
    <location>
        <begin position="111"/>
        <end position="132"/>
    </location>
</feature>
<comment type="caution">
    <text evidence="7">The sequence shown here is derived from an EMBL/GenBank/DDBJ whole genome shotgun (WGS) entry which is preliminary data.</text>
</comment>
<evidence type="ECO:0000256" key="1">
    <source>
        <dbReference type="ARBA" id="ARBA00022723"/>
    </source>
</evidence>
<dbReference type="SUPFAM" id="SSF57850">
    <property type="entry name" value="RING/U-box"/>
    <property type="match status" value="1"/>
</dbReference>
<sequence>MARRWMERVFVSSSFAHLAGSTNSLPDGAEQVSPSTSPSTLSLSSPCAEGVMLQSEAISPSSTSRPVPIPSRLNDTTESEVDSVFGSCEGSVGCSMSSCLSERLQLQLQARQRRDTVDGESQTENAPGSFSPAEMDYMREEYGRAVSQAEDAMKCIICLTHPRAILLSPCHHVVTCVLCTKQLPLVSTLTGALKTQCPLCRKTVSKTTKVFLS</sequence>
<gene>
    <name evidence="7" type="primary">RvY_12834-1</name>
    <name evidence="7" type="synonym">RvY_12834.1</name>
    <name evidence="7" type="ORF">RvY_12834</name>
</gene>
<proteinExistence type="predicted"/>
<dbReference type="EMBL" id="BDGG01000008">
    <property type="protein sequence ID" value="GAV02243.1"/>
    <property type="molecule type" value="Genomic_DNA"/>
</dbReference>
<evidence type="ECO:0000256" key="5">
    <source>
        <dbReference type="SAM" id="MobiDB-lite"/>
    </source>
</evidence>
<evidence type="ECO:0000259" key="6">
    <source>
        <dbReference type="PROSITE" id="PS50089"/>
    </source>
</evidence>
<evidence type="ECO:0000256" key="4">
    <source>
        <dbReference type="PROSITE-ProRule" id="PRU00175"/>
    </source>
</evidence>
<accession>A0A1D1VPY6</accession>
<dbReference type="GO" id="GO:0004842">
    <property type="term" value="F:ubiquitin-protein transferase activity"/>
    <property type="evidence" value="ECO:0007669"/>
    <property type="project" value="TreeGrafter"/>
</dbReference>
<keyword evidence="8" id="KW-1185">Reference proteome</keyword>
<dbReference type="InterPro" id="IPR001841">
    <property type="entry name" value="Znf_RING"/>
</dbReference>
<dbReference type="InterPro" id="IPR013083">
    <property type="entry name" value="Znf_RING/FYVE/PHD"/>
</dbReference>
<feature type="compositionally biased region" description="Polar residues" evidence="5">
    <location>
        <begin position="119"/>
        <end position="128"/>
    </location>
</feature>
<dbReference type="PANTHER" id="PTHR12183:SF32">
    <property type="entry name" value="MITOCHONDRIAL E3 UBIQUITIN PROTEIN LIGASE 1"/>
    <property type="match status" value="1"/>
</dbReference>
<dbReference type="GO" id="GO:0016567">
    <property type="term" value="P:protein ubiquitination"/>
    <property type="evidence" value="ECO:0007669"/>
    <property type="project" value="TreeGrafter"/>
</dbReference>
<dbReference type="Proteomes" id="UP000186922">
    <property type="component" value="Unassembled WGS sequence"/>
</dbReference>
<feature type="compositionally biased region" description="Low complexity" evidence="5">
    <location>
        <begin position="33"/>
        <end position="46"/>
    </location>
</feature>
<evidence type="ECO:0000313" key="7">
    <source>
        <dbReference type="EMBL" id="GAV02243.1"/>
    </source>
</evidence>
<feature type="compositionally biased region" description="Polar residues" evidence="5">
    <location>
        <begin position="56"/>
        <end position="65"/>
    </location>
</feature>
<evidence type="ECO:0000256" key="3">
    <source>
        <dbReference type="ARBA" id="ARBA00022833"/>
    </source>
</evidence>
<dbReference type="PANTHER" id="PTHR12183">
    <property type="entry name" value="MITOCHONDRIAL UBIQUITIN LIGASE ACTIVATOR OF NFKB 1"/>
    <property type="match status" value="1"/>
</dbReference>
<evidence type="ECO:0000313" key="8">
    <source>
        <dbReference type="Proteomes" id="UP000186922"/>
    </source>
</evidence>
<protein>
    <recommendedName>
        <fullName evidence="6">RING-type domain-containing protein</fullName>
    </recommendedName>
</protein>
<keyword evidence="1" id="KW-0479">Metal-binding</keyword>
<feature type="region of interest" description="Disordered" evidence="5">
    <location>
        <begin position="22"/>
        <end position="78"/>
    </location>
</feature>
<evidence type="ECO:0000256" key="2">
    <source>
        <dbReference type="ARBA" id="ARBA00022771"/>
    </source>
</evidence>
<dbReference type="PROSITE" id="PS50089">
    <property type="entry name" value="ZF_RING_2"/>
    <property type="match status" value="1"/>
</dbReference>